<feature type="domain" description="DUF2510" evidence="2">
    <location>
        <begin position="4"/>
        <end position="37"/>
    </location>
</feature>
<proteinExistence type="predicted"/>
<dbReference type="Proteomes" id="UP000261811">
    <property type="component" value="Unassembled WGS sequence"/>
</dbReference>
<dbReference type="OrthoDB" id="3466783at2"/>
<evidence type="ECO:0000256" key="1">
    <source>
        <dbReference type="SAM" id="MobiDB-lite"/>
    </source>
</evidence>
<sequence>MSQPGWYADPYGGGGLRWWDGNVWTEHARPAPPPPPAPPVAMAPPAPAAPAPAPAVPAQPVPSQPVVAGPVFNLEYRKFHVWADQHTLGVNGRTIPIADIRWVSHWVVRKVQGSSGLNDPTRGNFEYHFKAGTDPSRSRGDVRAEFYRRYKDKEDPEAWTALLRLLRERVEPDILARMDARLRRGQSIDFSRRAQVHPGGVVVGRDSFAWTQVQSAKDHAGRVWLFVHGREKPLPVAVHSTPNAGLITPLVNMNVARQRG</sequence>
<feature type="region of interest" description="Disordered" evidence="1">
    <location>
        <begin position="29"/>
        <end position="61"/>
    </location>
</feature>
<reference evidence="3 4" key="1">
    <citation type="submission" date="2018-08" db="EMBL/GenBank/DDBJ databases">
        <title>Actinomadura jelena sp. nov., a novel Actinomycete isolated from soil in Chad.</title>
        <authorList>
            <person name="Shi L."/>
        </authorList>
    </citation>
    <scope>NUCLEOTIDE SEQUENCE [LARGE SCALE GENOMIC DNA]</scope>
    <source>
        <strain evidence="3 4">NEAU-G17</strain>
    </source>
</reference>
<gene>
    <name evidence="3" type="ORF">DZF91_36115</name>
</gene>
<dbReference type="RefSeq" id="WP_117361516.1">
    <property type="nucleotide sequence ID" value="NZ_QURH01001030.1"/>
</dbReference>
<dbReference type="InterPro" id="IPR018929">
    <property type="entry name" value="DUF2510"/>
</dbReference>
<comment type="caution">
    <text evidence="3">The sequence shown here is derived from an EMBL/GenBank/DDBJ whole genome shotgun (WGS) entry which is preliminary data.</text>
</comment>
<dbReference type="AlphaFoldDB" id="A0A372J9Y4"/>
<accession>A0A372J9Y4</accession>
<name>A0A372J9Y4_9ACTN</name>
<evidence type="ECO:0000313" key="3">
    <source>
        <dbReference type="EMBL" id="RFU36835.1"/>
    </source>
</evidence>
<keyword evidence="4" id="KW-1185">Reference proteome</keyword>
<evidence type="ECO:0000259" key="2">
    <source>
        <dbReference type="Pfam" id="PF10708"/>
    </source>
</evidence>
<organism evidence="3 4">
    <name type="scientific">Actinomadura logoneensis</name>
    <dbReference type="NCBI Taxonomy" id="2293572"/>
    <lineage>
        <taxon>Bacteria</taxon>
        <taxon>Bacillati</taxon>
        <taxon>Actinomycetota</taxon>
        <taxon>Actinomycetes</taxon>
        <taxon>Streptosporangiales</taxon>
        <taxon>Thermomonosporaceae</taxon>
        <taxon>Actinomadura</taxon>
    </lineage>
</organism>
<evidence type="ECO:0000313" key="4">
    <source>
        <dbReference type="Proteomes" id="UP000261811"/>
    </source>
</evidence>
<feature type="compositionally biased region" description="Pro residues" evidence="1">
    <location>
        <begin position="30"/>
        <end position="61"/>
    </location>
</feature>
<dbReference type="Pfam" id="PF10708">
    <property type="entry name" value="DUF2510"/>
    <property type="match status" value="1"/>
</dbReference>
<dbReference type="EMBL" id="QURH01001030">
    <property type="protein sequence ID" value="RFU36835.1"/>
    <property type="molecule type" value="Genomic_DNA"/>
</dbReference>
<protein>
    <submittedName>
        <fullName evidence="3">DUF2510 domain-containing protein</fullName>
    </submittedName>
</protein>